<feature type="region of interest" description="Disordered" evidence="1">
    <location>
        <begin position="1"/>
        <end position="23"/>
    </location>
</feature>
<evidence type="ECO:0000313" key="2">
    <source>
        <dbReference type="EMBL" id="KAK4423191.1"/>
    </source>
</evidence>
<reference evidence="2" key="1">
    <citation type="submission" date="2020-06" db="EMBL/GenBank/DDBJ databases">
        <authorList>
            <person name="Li T."/>
            <person name="Hu X."/>
            <person name="Zhang T."/>
            <person name="Song X."/>
            <person name="Zhang H."/>
            <person name="Dai N."/>
            <person name="Sheng W."/>
            <person name="Hou X."/>
            <person name="Wei L."/>
        </authorList>
    </citation>
    <scope>NUCLEOTIDE SEQUENCE</scope>
    <source>
        <strain evidence="2">3651</strain>
        <tissue evidence="2">Leaf</tissue>
    </source>
</reference>
<proteinExistence type="predicted"/>
<feature type="compositionally biased region" description="Polar residues" evidence="1">
    <location>
        <begin position="46"/>
        <end position="60"/>
    </location>
</feature>
<gene>
    <name evidence="2" type="ORF">Salat_1901900</name>
</gene>
<organism evidence="2 3">
    <name type="scientific">Sesamum alatum</name>
    <dbReference type="NCBI Taxonomy" id="300844"/>
    <lineage>
        <taxon>Eukaryota</taxon>
        <taxon>Viridiplantae</taxon>
        <taxon>Streptophyta</taxon>
        <taxon>Embryophyta</taxon>
        <taxon>Tracheophyta</taxon>
        <taxon>Spermatophyta</taxon>
        <taxon>Magnoliopsida</taxon>
        <taxon>eudicotyledons</taxon>
        <taxon>Gunneridae</taxon>
        <taxon>Pentapetalae</taxon>
        <taxon>asterids</taxon>
        <taxon>lamiids</taxon>
        <taxon>Lamiales</taxon>
        <taxon>Pedaliaceae</taxon>
        <taxon>Sesamum</taxon>
    </lineage>
</organism>
<accession>A0AAE1Y3L5</accession>
<evidence type="ECO:0000313" key="3">
    <source>
        <dbReference type="Proteomes" id="UP001293254"/>
    </source>
</evidence>
<feature type="region of interest" description="Disordered" evidence="1">
    <location>
        <begin position="36"/>
        <end position="72"/>
    </location>
</feature>
<reference evidence="2" key="2">
    <citation type="journal article" date="2024" name="Plant">
        <title>Genomic evolution and insights into agronomic trait innovations of Sesamum species.</title>
        <authorList>
            <person name="Miao H."/>
            <person name="Wang L."/>
            <person name="Qu L."/>
            <person name="Liu H."/>
            <person name="Sun Y."/>
            <person name="Le M."/>
            <person name="Wang Q."/>
            <person name="Wei S."/>
            <person name="Zheng Y."/>
            <person name="Lin W."/>
            <person name="Duan Y."/>
            <person name="Cao H."/>
            <person name="Xiong S."/>
            <person name="Wang X."/>
            <person name="Wei L."/>
            <person name="Li C."/>
            <person name="Ma Q."/>
            <person name="Ju M."/>
            <person name="Zhao R."/>
            <person name="Li G."/>
            <person name="Mu C."/>
            <person name="Tian Q."/>
            <person name="Mei H."/>
            <person name="Zhang T."/>
            <person name="Gao T."/>
            <person name="Zhang H."/>
        </authorList>
    </citation>
    <scope>NUCLEOTIDE SEQUENCE</scope>
    <source>
        <strain evidence="2">3651</strain>
    </source>
</reference>
<protein>
    <submittedName>
        <fullName evidence="2">Uncharacterized protein</fullName>
    </submittedName>
</protein>
<feature type="compositionally biased region" description="Basic and acidic residues" evidence="1">
    <location>
        <begin position="61"/>
        <end position="72"/>
    </location>
</feature>
<comment type="caution">
    <text evidence="2">The sequence shown here is derived from an EMBL/GenBank/DDBJ whole genome shotgun (WGS) entry which is preliminary data.</text>
</comment>
<sequence>MDPEGPQNIGNPNTVALAQSPHRLCPQQDLTRTTVHKGLHQEHSPQRTTKGSQRLFTKNSIQREHEEKKKGEKRILSLSWRNNYGGVFIEKKKKKSLDEGINSGDIGKRRRWIQGRFRKRRGGTIEDERGRHLRVSANEKKSSFMDEEKTGRV</sequence>
<dbReference type="Proteomes" id="UP001293254">
    <property type="component" value="Unassembled WGS sequence"/>
</dbReference>
<feature type="compositionally biased region" description="Polar residues" evidence="1">
    <location>
        <begin position="8"/>
        <end position="17"/>
    </location>
</feature>
<name>A0AAE1Y3L5_9LAMI</name>
<keyword evidence="3" id="KW-1185">Reference proteome</keyword>
<evidence type="ECO:0000256" key="1">
    <source>
        <dbReference type="SAM" id="MobiDB-lite"/>
    </source>
</evidence>
<dbReference type="AlphaFoldDB" id="A0AAE1Y3L5"/>
<dbReference type="EMBL" id="JACGWO010000007">
    <property type="protein sequence ID" value="KAK4423191.1"/>
    <property type="molecule type" value="Genomic_DNA"/>
</dbReference>